<evidence type="ECO:0000313" key="4">
    <source>
        <dbReference type="Proteomes" id="UP000630594"/>
    </source>
</evidence>
<feature type="domain" description="Low molecular weight protein antigen 6 PH" evidence="2">
    <location>
        <begin position="77"/>
        <end position="146"/>
    </location>
</feature>
<organism evidence="3 4">
    <name type="scientific">Nocardioides daphniae</name>
    <dbReference type="NCBI Taxonomy" id="402297"/>
    <lineage>
        <taxon>Bacteria</taxon>
        <taxon>Bacillati</taxon>
        <taxon>Actinomycetota</taxon>
        <taxon>Actinomycetes</taxon>
        <taxon>Propionibacteriales</taxon>
        <taxon>Nocardioidaceae</taxon>
        <taxon>Nocardioides</taxon>
    </lineage>
</organism>
<feature type="transmembrane region" description="Helical" evidence="1">
    <location>
        <begin position="56"/>
        <end position="76"/>
    </location>
</feature>
<name>A0ABQ1QB39_9ACTN</name>
<dbReference type="InterPro" id="IPR019692">
    <property type="entry name" value="CFP-6_PH"/>
</dbReference>
<evidence type="ECO:0000256" key="1">
    <source>
        <dbReference type="SAM" id="Phobius"/>
    </source>
</evidence>
<protein>
    <recommendedName>
        <fullName evidence="2">Low molecular weight protein antigen 6 PH domain-containing protein</fullName>
    </recommendedName>
</protein>
<keyword evidence="1" id="KW-0472">Membrane</keyword>
<reference evidence="4" key="1">
    <citation type="journal article" date="2019" name="Int. J. Syst. Evol. Microbiol.">
        <title>The Global Catalogue of Microorganisms (GCM) 10K type strain sequencing project: providing services to taxonomists for standard genome sequencing and annotation.</title>
        <authorList>
            <consortium name="The Broad Institute Genomics Platform"/>
            <consortium name="The Broad Institute Genome Sequencing Center for Infectious Disease"/>
            <person name="Wu L."/>
            <person name="Ma J."/>
        </authorList>
    </citation>
    <scope>NUCLEOTIDE SEQUENCE [LARGE SCALE GENOMIC DNA]</scope>
    <source>
        <strain evidence="4">CCM 7403</strain>
    </source>
</reference>
<dbReference type="Pfam" id="PF10756">
    <property type="entry name" value="bPH_6"/>
    <property type="match status" value="1"/>
</dbReference>
<keyword evidence="4" id="KW-1185">Reference proteome</keyword>
<comment type="caution">
    <text evidence="3">The sequence shown here is derived from an EMBL/GenBank/DDBJ whole genome shotgun (WGS) entry which is preliminary data.</text>
</comment>
<accession>A0ABQ1QB39</accession>
<evidence type="ECO:0000313" key="3">
    <source>
        <dbReference type="EMBL" id="GGD20006.1"/>
    </source>
</evidence>
<dbReference type="Proteomes" id="UP000630594">
    <property type="component" value="Unassembled WGS sequence"/>
</dbReference>
<proteinExistence type="predicted"/>
<dbReference type="EMBL" id="BMCK01000002">
    <property type="protein sequence ID" value="GGD20006.1"/>
    <property type="molecule type" value="Genomic_DNA"/>
</dbReference>
<keyword evidence="1" id="KW-1133">Transmembrane helix</keyword>
<evidence type="ECO:0000259" key="2">
    <source>
        <dbReference type="Pfam" id="PF10756"/>
    </source>
</evidence>
<keyword evidence="1" id="KW-0812">Transmembrane</keyword>
<feature type="transmembrane region" description="Helical" evidence="1">
    <location>
        <begin position="21"/>
        <end position="44"/>
    </location>
</feature>
<gene>
    <name evidence="3" type="ORF">GCM10007231_19030</name>
</gene>
<sequence length="160" mass="17456">MPADSEDRPVTVDLPHTWRPLGVRLAVVFFGAVLAVVFLFAWFAFDQEVRDTYTPFQLGTLTFMIIGGAAVGYGVARARIDATAQGLVIVNGFRRYEVPWEQAEVIRLPSGAPWARLRLTDGTVHSVTALQGSDGARATRGVAEIQGLIEQHRASGAELY</sequence>